<comment type="caution">
    <text evidence="7">The sequence shown here is derived from an EMBL/GenBank/DDBJ whole genome shotgun (WGS) entry which is preliminary data.</text>
</comment>
<dbReference type="EMBL" id="JAWRVG010000022">
    <property type="protein sequence ID" value="KAK4071676.1"/>
    <property type="molecule type" value="Genomic_DNA"/>
</dbReference>
<dbReference type="InterPro" id="IPR056125">
    <property type="entry name" value="DUF7708"/>
</dbReference>
<reference evidence="7" key="1">
    <citation type="submission" date="2023-11" db="EMBL/GenBank/DDBJ databases">
        <title>The genome sequences of three competitors of mushroom-forming fungi.</title>
        <authorList>
            <person name="Beijen E."/>
            <person name="Ohm R.A."/>
        </authorList>
    </citation>
    <scope>NUCLEOTIDE SEQUENCE</scope>
    <source>
        <strain evidence="7">CBS 100526</strain>
    </source>
</reference>
<dbReference type="PROSITE" id="PS50297">
    <property type="entry name" value="ANK_REP_REGION"/>
    <property type="match status" value="6"/>
</dbReference>
<dbReference type="RefSeq" id="XP_062755115.1">
    <property type="nucleotide sequence ID" value="XM_062900480.1"/>
</dbReference>
<evidence type="ECO:0000313" key="8">
    <source>
        <dbReference type="Proteomes" id="UP001273209"/>
    </source>
</evidence>
<feature type="repeat" description="ANK" evidence="2">
    <location>
        <begin position="1505"/>
        <end position="1537"/>
    </location>
</feature>
<evidence type="ECO:0000259" key="5">
    <source>
        <dbReference type="Pfam" id="PF24809"/>
    </source>
</evidence>
<evidence type="ECO:0008006" key="9">
    <source>
        <dbReference type="Google" id="ProtNLM"/>
    </source>
</evidence>
<proteinExistence type="predicted"/>
<dbReference type="InterPro" id="IPR035994">
    <property type="entry name" value="Nucleoside_phosphorylase_sf"/>
</dbReference>
<dbReference type="InterPro" id="IPR054471">
    <property type="entry name" value="GPIID_WHD"/>
</dbReference>
<dbReference type="InterPro" id="IPR002110">
    <property type="entry name" value="Ankyrin_rpt"/>
</dbReference>
<dbReference type="InterPro" id="IPR027417">
    <property type="entry name" value="P-loop_NTPase"/>
</dbReference>
<dbReference type="PROSITE" id="PS50088">
    <property type="entry name" value="ANK_REPEAT"/>
    <property type="match status" value="7"/>
</dbReference>
<dbReference type="Gene3D" id="3.40.50.1580">
    <property type="entry name" value="Nucleoside phosphorylase domain"/>
    <property type="match status" value="1"/>
</dbReference>
<dbReference type="SUPFAM" id="SSF48403">
    <property type="entry name" value="Ankyrin repeat"/>
    <property type="match status" value="2"/>
</dbReference>
<evidence type="ECO:0000259" key="4">
    <source>
        <dbReference type="Pfam" id="PF22939"/>
    </source>
</evidence>
<dbReference type="Gene3D" id="1.25.40.20">
    <property type="entry name" value="Ankyrin repeat-containing domain"/>
    <property type="match status" value="5"/>
</dbReference>
<dbReference type="PANTHER" id="PTHR46082">
    <property type="entry name" value="ATP/GTP-BINDING PROTEIN-RELATED"/>
    <property type="match status" value="1"/>
</dbReference>
<feature type="repeat" description="ANK" evidence="2">
    <location>
        <begin position="1139"/>
        <end position="1165"/>
    </location>
</feature>
<evidence type="ECO:0000259" key="6">
    <source>
        <dbReference type="Pfam" id="PF24883"/>
    </source>
</evidence>
<accession>A0AAE1J513</accession>
<dbReference type="SMART" id="SM00248">
    <property type="entry name" value="ANK"/>
    <property type="match status" value="12"/>
</dbReference>
<keyword evidence="2" id="KW-0040">ANK repeat</keyword>
<dbReference type="Pfam" id="PF24883">
    <property type="entry name" value="NPHP3_N"/>
    <property type="match status" value="1"/>
</dbReference>
<evidence type="ECO:0000259" key="3">
    <source>
        <dbReference type="Pfam" id="PF01048"/>
    </source>
</evidence>
<feature type="repeat" description="ANK" evidence="2">
    <location>
        <begin position="1604"/>
        <end position="1636"/>
    </location>
</feature>
<dbReference type="GO" id="GO:0009116">
    <property type="term" value="P:nucleoside metabolic process"/>
    <property type="evidence" value="ECO:0007669"/>
    <property type="project" value="InterPro"/>
</dbReference>
<dbReference type="InterPro" id="IPR000845">
    <property type="entry name" value="Nucleoside_phosphorylase_d"/>
</dbReference>
<dbReference type="GO" id="GO:0003824">
    <property type="term" value="F:catalytic activity"/>
    <property type="evidence" value="ECO:0007669"/>
    <property type="project" value="InterPro"/>
</dbReference>
<feature type="domain" description="Nucleoside phosphorylase" evidence="3">
    <location>
        <begin position="28"/>
        <end position="151"/>
    </location>
</feature>
<dbReference type="InterPro" id="IPR053137">
    <property type="entry name" value="NLR-like"/>
</dbReference>
<dbReference type="Pfam" id="PF12796">
    <property type="entry name" value="Ank_2"/>
    <property type="match status" value="3"/>
</dbReference>
<dbReference type="Pfam" id="PF01048">
    <property type="entry name" value="PNP_UDP_1"/>
    <property type="match status" value="1"/>
</dbReference>
<keyword evidence="1" id="KW-0677">Repeat</keyword>
<dbReference type="InterPro" id="IPR036770">
    <property type="entry name" value="Ankyrin_rpt-contain_sf"/>
</dbReference>
<dbReference type="Gene3D" id="3.40.50.300">
    <property type="entry name" value="P-loop containing nucleotide triphosphate hydrolases"/>
    <property type="match status" value="1"/>
</dbReference>
<organism evidence="7 8">
    <name type="scientific">Trichoderma aggressivum f. europaeum</name>
    <dbReference type="NCBI Taxonomy" id="173218"/>
    <lineage>
        <taxon>Eukaryota</taxon>
        <taxon>Fungi</taxon>
        <taxon>Dikarya</taxon>
        <taxon>Ascomycota</taxon>
        <taxon>Pezizomycotina</taxon>
        <taxon>Sordariomycetes</taxon>
        <taxon>Hypocreomycetidae</taxon>
        <taxon>Hypocreales</taxon>
        <taxon>Hypocreaceae</taxon>
        <taxon>Trichoderma</taxon>
    </lineage>
</organism>
<dbReference type="InterPro" id="IPR056884">
    <property type="entry name" value="NPHP3-like_N"/>
</dbReference>
<keyword evidence="8" id="KW-1185">Reference proteome</keyword>
<sequence>MSDSSDPPPSSDSESIYHRPSHRKDFQIAIICALSFEYDAATLIVDEFWDQDGKQYGRTSGDTNIYRNGRIGMHNVVLMLLPNMGKAAVAGSAASLRTSYSNLRIAFLVGVCGGVPILGAHEALLGDVVIGEAIIQYDFGRQYPGEFIPKETAVATQSLPNKDIRTLLAYFKSDTGKSDLRQDTARHLKALQGAAILKEYRYSYHYPGFTEDKLFDATYRHKHREGRPRVLCCESDTYCDTAAQSSCYELGCDDRKLVQRQRLERKRYLSIEEAQCPDIFIGRVASADTVMKSGDHRDQIAKQYNIIAFEMEGAGLWDECPCIVVKGICDYSDSHKNKIWQPFATATAAAVVKAMLARYTIEDHAQLSTSSAGSTQRGQIVPAQNEIAHYGARKPSSGSIPGTKESNGIRTLRDSIFDFQRALTDDQQRELQGIETVPDATAVLVFTAELDSLNRNRKGRSIASRLHSVLQSVRDFSAVVEAVDSTYLGMSSLLWGSVKLTMLVTVKSITYDEALSKFFMDLGRICPRWGDYQILYPSSPRLQDALYEFYASLIRCCKRALETAQPSFGAGKTTLTASVIEKLLMEKRSPDVFIGFFLIRFDDHQSLNAEVILKSIIRQMLDVSSIYERVEKLLDCTKLNLTLRLKEIAKLLESMAEEFKTLYIVLDGLDECTKSERHDLLENLHSAMNVRSNIKLFLAGRDSVSREIQTRFPTMKQISMNCSSAQSDITTYIEGVVQEKLQTEELIVGDPDLIEDIKAALSDGANGMFLWVVFQVNELCLQHCDEDIQTAIRNFPKDLEETFNRAIDRIVSRGNESIAKRIFRWVAAAKEPLSLDQLEEIIFVEIGQEYSKRERHSNGIAHISSWCENFVQVDEELKTVQFVHQTIQQFFIEKSFKSRNDQFYLNLEDADHFLGEICVTYLNFNDFKTTLARRQQPLPLMPPIAIAGTALRPQWKAILSIPALLKLNLNTRGGSAAANAIGALETFQRDDTWGAIERLLEGHPFLRYASIHWIFHTTMFQRERSKTWGLWEKMIVQGHDLVKKPWVEESFSESIPIILDWSQKVHHYALIRLIFLSGMLLGFSLGPLMQSAVVDEDIMLLDILLEHEKSGIIIDQACETAAQLGRLDAMERLLAAGADGQTALQAAALSGQQNIIMRLLATGIDGQIALQATARREDVSGATSLLDAGVDGQPALQDLINSANLDVIDPRPGQALPDFPSTDLNPIKILLAAGVDGQPILQTAIKGGHRVTIALLLAAGVDGEPELLAASRSDNQDILKLLLAAGADGQTALLNAARNDDLDAMKGFLAAGVNGQDALQSAVTSGEEYIIECLLAAGVYGQPILQAAADNDDLHTIKLLLANGVNSQTVLSTAVEQDCLVLIEKLLAAGVRMSASITRTLMDRSGLKSAARLGYINTIEALLAAFEPESNVLFKWDLQSALAAASRCGHLHIVERFLAARVSVNGQSIWDDQLALQAASEGGHLDIVERLLEAGSKVNTCDAPENPNALRAACQGGHLDVVKRLLNAGAKVNENGRSGNALLAASKGGHLEVVETLLAAGAKVNENGRSGNALLAASESGHLEVVEKLLAAGFEINTHRTRWMGRIALQAASQKGHLEVVERLLAAGADVNMAAGSRAYSALQLAAEGGHTKIVSRLKQAGAKESNNS</sequence>
<feature type="domain" description="DUF7708" evidence="5">
    <location>
        <begin position="466"/>
        <end position="562"/>
    </location>
</feature>
<dbReference type="GeneID" id="87920385"/>
<dbReference type="PANTHER" id="PTHR46082:SF6">
    <property type="entry name" value="AAA+ ATPASE DOMAIN-CONTAINING PROTEIN-RELATED"/>
    <property type="match status" value="1"/>
</dbReference>
<feature type="repeat" description="ANK" evidence="2">
    <location>
        <begin position="1537"/>
        <end position="1569"/>
    </location>
</feature>
<evidence type="ECO:0000313" key="7">
    <source>
        <dbReference type="EMBL" id="KAK4071676.1"/>
    </source>
</evidence>
<feature type="repeat" description="ANK" evidence="2">
    <location>
        <begin position="1569"/>
        <end position="1601"/>
    </location>
</feature>
<dbReference type="Proteomes" id="UP001273209">
    <property type="component" value="Unassembled WGS sequence"/>
</dbReference>
<dbReference type="SUPFAM" id="SSF53167">
    <property type="entry name" value="Purine and uridine phosphorylases"/>
    <property type="match status" value="1"/>
</dbReference>
<protein>
    <recommendedName>
        <fullName evidence="9">Nucleoside phosphorylase domain-containing protein</fullName>
    </recommendedName>
</protein>
<evidence type="ECO:0000256" key="2">
    <source>
        <dbReference type="PROSITE-ProRule" id="PRU00023"/>
    </source>
</evidence>
<feature type="repeat" description="ANK" evidence="2">
    <location>
        <begin position="1262"/>
        <end position="1288"/>
    </location>
</feature>
<name>A0AAE1J513_9HYPO</name>
<feature type="repeat" description="ANK" evidence="2">
    <location>
        <begin position="1471"/>
        <end position="1503"/>
    </location>
</feature>
<dbReference type="Pfam" id="PF24809">
    <property type="entry name" value="DUF7708"/>
    <property type="match status" value="1"/>
</dbReference>
<gene>
    <name evidence="7" type="ORF">Triagg1_5914</name>
</gene>
<evidence type="ECO:0000256" key="1">
    <source>
        <dbReference type="ARBA" id="ARBA00022737"/>
    </source>
</evidence>
<dbReference type="SUPFAM" id="SSF52540">
    <property type="entry name" value="P-loop containing nucleoside triphosphate hydrolases"/>
    <property type="match status" value="1"/>
</dbReference>
<feature type="domain" description="GPI inositol-deacylase winged helix" evidence="4">
    <location>
        <begin position="816"/>
        <end position="898"/>
    </location>
</feature>
<feature type="domain" description="Nephrocystin 3-like N-terminal" evidence="6">
    <location>
        <begin position="569"/>
        <end position="701"/>
    </location>
</feature>
<dbReference type="Pfam" id="PF22939">
    <property type="entry name" value="WHD_GPIID"/>
    <property type="match status" value="1"/>
</dbReference>